<sequence>MTRRDPGFLDDLPQPPSRPALPGPGPEETRAAEGKDAVTPPGPPTPSAGPMLLAAEETLPGGRIDHGWAPEALRPRPVHAGALTWIAAGVAVLLLGWLFLSGVGFVLARFREGAELGWLALAVSGCGLALIATGLAGEWRAWRRLRQVDALRALLARPDAPLEVAKARCRSWIGGLRTQLPECEAVLLSLEAADSLPRLRAVLRRQVAGPLRQASRVAGQRAALEGGVMVAISPSPALDGVLAGLRGLSLVRQVAQIHGLRPNLAVTVALLRRAVWTAAGVSGADLVAQAVSEQVLGRIPVLQHIAAAVPGSSVTALRLSRLAHVTAEACCPLAMEREG</sequence>
<dbReference type="RefSeq" id="WP_397540369.1">
    <property type="nucleotide sequence ID" value="NZ_CP025185.1"/>
</dbReference>
<keyword evidence="7" id="KW-0614">Plasmid</keyword>
<keyword evidence="2 6" id="KW-0812">Transmembrane</keyword>
<keyword evidence="3 6" id="KW-1133">Transmembrane helix</keyword>
<evidence type="ECO:0000256" key="1">
    <source>
        <dbReference type="ARBA" id="ARBA00004141"/>
    </source>
</evidence>
<protein>
    <recommendedName>
        <fullName evidence="8">DUF697 domain-containing protein</fullName>
    </recommendedName>
</protein>
<evidence type="ECO:0000313" key="7">
    <source>
        <dbReference type="EMBL" id="AWV20086.1"/>
    </source>
</evidence>
<feature type="transmembrane region" description="Helical" evidence="6">
    <location>
        <begin position="116"/>
        <end position="137"/>
    </location>
</feature>
<accession>A0A4Y1MQ26</accession>
<organism evidence="7">
    <name type="scientific">Roseomonas mucosa</name>
    <dbReference type="NCBI Taxonomy" id="207340"/>
    <lineage>
        <taxon>Bacteria</taxon>
        <taxon>Pseudomonadati</taxon>
        <taxon>Pseudomonadota</taxon>
        <taxon>Alphaproteobacteria</taxon>
        <taxon>Acetobacterales</taxon>
        <taxon>Roseomonadaceae</taxon>
        <taxon>Roseomonas</taxon>
    </lineage>
</organism>
<evidence type="ECO:0000256" key="6">
    <source>
        <dbReference type="SAM" id="Phobius"/>
    </source>
</evidence>
<comment type="subcellular location">
    <subcellularLocation>
        <location evidence="1">Membrane</location>
        <topology evidence="1">Multi-pass membrane protein</topology>
    </subcellularLocation>
</comment>
<name>A0A4Y1MQ26_9PROT</name>
<proteinExistence type="predicted"/>
<evidence type="ECO:0000256" key="4">
    <source>
        <dbReference type="ARBA" id="ARBA00023136"/>
    </source>
</evidence>
<dbReference type="InterPro" id="IPR021147">
    <property type="entry name" value="DUF697"/>
</dbReference>
<evidence type="ECO:0000256" key="3">
    <source>
        <dbReference type="ARBA" id="ARBA00022989"/>
    </source>
</evidence>
<evidence type="ECO:0000256" key="2">
    <source>
        <dbReference type="ARBA" id="ARBA00022692"/>
    </source>
</evidence>
<feature type="transmembrane region" description="Helical" evidence="6">
    <location>
        <begin position="83"/>
        <end position="110"/>
    </location>
</feature>
<evidence type="ECO:0000256" key="5">
    <source>
        <dbReference type="SAM" id="MobiDB-lite"/>
    </source>
</evidence>
<keyword evidence="4 6" id="KW-0472">Membrane</keyword>
<dbReference type="Pfam" id="PF05128">
    <property type="entry name" value="DUF697"/>
    <property type="match status" value="1"/>
</dbReference>
<evidence type="ECO:0008006" key="8">
    <source>
        <dbReference type="Google" id="ProtNLM"/>
    </source>
</evidence>
<feature type="compositionally biased region" description="Basic and acidic residues" evidence="5">
    <location>
        <begin position="27"/>
        <end position="36"/>
    </location>
</feature>
<reference evidence="7" key="1">
    <citation type="submission" date="2017-12" db="EMBL/GenBank/DDBJ databases">
        <authorList>
            <person name="Martens C."/>
            <person name="Dahlstrom E."/>
            <person name="Barbian K."/>
            <person name="Sykora L."/>
            <person name="Ricklefs S."/>
            <person name="Bruno D."/>
            <person name="Anzick I."/>
            <person name="Myles I."/>
            <person name="Datta S.K."/>
        </authorList>
    </citation>
    <scope>NUCLEOTIDE SEQUENCE</scope>
    <source>
        <strain evidence="7">AD2</strain>
        <plasmid evidence="7">p4-AD2</plasmid>
    </source>
</reference>
<dbReference type="AlphaFoldDB" id="A0A4Y1MQ26"/>
<geneLocation type="plasmid" evidence="7">
    <name>p4-AD2</name>
</geneLocation>
<feature type="region of interest" description="Disordered" evidence="5">
    <location>
        <begin position="1"/>
        <end position="51"/>
    </location>
</feature>
<gene>
    <name evidence="7" type="ORF">RADP37_03824</name>
</gene>
<dbReference type="EMBL" id="CP025185">
    <property type="protein sequence ID" value="AWV20086.1"/>
    <property type="molecule type" value="Genomic_DNA"/>
</dbReference>
<feature type="compositionally biased region" description="Pro residues" evidence="5">
    <location>
        <begin position="13"/>
        <end position="25"/>
    </location>
</feature>
<dbReference type="GO" id="GO:0016020">
    <property type="term" value="C:membrane"/>
    <property type="evidence" value="ECO:0007669"/>
    <property type="project" value="UniProtKB-SubCell"/>
</dbReference>